<evidence type="ECO:0000313" key="2">
    <source>
        <dbReference type="Proteomes" id="UP000315423"/>
    </source>
</evidence>
<organism evidence="1 2">
    <name type="scientific">Candidatus Methanomarinus sp</name>
    <dbReference type="NCBI Taxonomy" id="3386244"/>
    <lineage>
        <taxon>Archaea</taxon>
        <taxon>Methanobacteriati</taxon>
        <taxon>Methanobacteriota</taxon>
        <taxon>Stenosarchaea group</taxon>
        <taxon>Methanomicrobia</taxon>
        <taxon>Methanosarcinales</taxon>
        <taxon>ANME-2 cluster</taxon>
        <taxon>Candidatus Methanocomedenaceae</taxon>
        <taxon>Candidatus Methanomarinus</taxon>
    </lineage>
</organism>
<dbReference type="Proteomes" id="UP000315423">
    <property type="component" value="Unassembled WGS sequence"/>
</dbReference>
<reference evidence="1" key="1">
    <citation type="submission" date="2018-09" db="EMBL/GenBank/DDBJ databases">
        <title>A genomic encyclopedia of anaerobic methanotrophic archaea.</title>
        <authorList>
            <person name="Skennerton C.T."/>
            <person name="Chadwick G.L."/>
            <person name="Laso-Perez R."/>
            <person name="Leu A.O."/>
            <person name="Speth D.R."/>
            <person name="Yu H."/>
            <person name="Morgan-Lang C."/>
            <person name="Hatzenpichler R."/>
            <person name="Goudeau D."/>
            <person name="Malmstrom R."/>
            <person name="Woyke T."/>
            <person name="Hallam S."/>
            <person name="Tyson G.W."/>
            <person name="Wegener G."/>
            <person name="Boetius A."/>
            <person name="Orphan V.J."/>
        </authorList>
    </citation>
    <scope>NUCLEOTIDE SEQUENCE</scope>
    <source>
        <strain evidence="1">CONS3730D10UFb2</strain>
    </source>
</reference>
<dbReference type="EMBL" id="QYBA01000157">
    <property type="protein sequence ID" value="TKY91640.1"/>
    <property type="molecule type" value="Genomic_DNA"/>
</dbReference>
<name>A0AC61SAN7_9EURY</name>
<comment type="caution">
    <text evidence="1">The sequence shown here is derived from an EMBL/GenBank/DDBJ whole genome shotgun (WGS) entry which is preliminary data.</text>
</comment>
<protein>
    <submittedName>
        <fullName evidence="1">ArsR family transcriptional regulator</fullName>
    </submittedName>
</protein>
<sequence>MDEIEIPDSIRCKFEEKGGIDGIIELLPDDQRIEYITLIARAISDPVRVKVLFALCLQPMCVCLLVAMTGYAYSKMSYHLSLLKDSGLICSRQEGNYLIYYPTDPGRKVVGLVEIAKFNE</sequence>
<proteinExistence type="predicted"/>
<gene>
    <name evidence="1" type="ORF">C5S46_04740</name>
</gene>
<accession>A0AC61SAN7</accession>
<evidence type="ECO:0000313" key="1">
    <source>
        <dbReference type="EMBL" id="TKY91640.1"/>
    </source>
</evidence>